<proteinExistence type="predicted"/>
<comment type="caution">
    <text evidence="2">The sequence shown here is derived from an EMBL/GenBank/DDBJ whole genome shotgun (WGS) entry which is preliminary data.</text>
</comment>
<evidence type="ECO:0000313" key="2">
    <source>
        <dbReference type="EMBL" id="KAI4549189.1"/>
    </source>
</evidence>
<evidence type="ECO:0000313" key="3">
    <source>
        <dbReference type="Proteomes" id="UP001214576"/>
    </source>
</evidence>
<feature type="compositionally biased region" description="Basic and acidic residues" evidence="1">
    <location>
        <begin position="103"/>
        <end position="118"/>
    </location>
</feature>
<dbReference type="EMBL" id="JAKZEL010000001">
    <property type="protein sequence ID" value="KAI4549189.1"/>
    <property type="molecule type" value="Genomic_DNA"/>
</dbReference>
<sequence>MPLLPGLVRVYSVCAQCGLDQCSWEHSSTNDRWQSGHRYHGFLTPQWKPEKELQVCSENGNAAGDTDFVSLRPMKIHSKRAFPTGRDEVYPKPPSFQLTGHSSPKDINPKGLKKELRQYPDPVP</sequence>
<feature type="region of interest" description="Disordered" evidence="1">
    <location>
        <begin position="80"/>
        <end position="124"/>
    </location>
</feature>
<organism evidence="2 3">
    <name type="scientific">Ovis ammon polii</name>
    <dbReference type="NCBI Taxonomy" id="230172"/>
    <lineage>
        <taxon>Eukaryota</taxon>
        <taxon>Metazoa</taxon>
        <taxon>Chordata</taxon>
        <taxon>Craniata</taxon>
        <taxon>Vertebrata</taxon>
        <taxon>Euteleostomi</taxon>
        <taxon>Mammalia</taxon>
        <taxon>Eutheria</taxon>
        <taxon>Laurasiatheria</taxon>
        <taxon>Artiodactyla</taxon>
        <taxon>Ruminantia</taxon>
        <taxon>Pecora</taxon>
        <taxon>Bovidae</taxon>
        <taxon>Caprinae</taxon>
        <taxon>Ovis</taxon>
    </lineage>
</organism>
<reference evidence="2" key="1">
    <citation type="submission" date="2022-03" db="EMBL/GenBank/DDBJ databases">
        <title>Genomic analyses of argali, domestic sheep and their hybrids provide insights into chromosomal evolution, heterosis and genetic basis of agronomic traits.</title>
        <authorList>
            <person name="Li M."/>
        </authorList>
    </citation>
    <scope>NUCLEOTIDE SEQUENCE</scope>
    <source>
        <strain evidence="2">CAU-MHL-2022a</strain>
        <tissue evidence="2">Skin</tissue>
    </source>
</reference>
<evidence type="ECO:0000256" key="1">
    <source>
        <dbReference type="SAM" id="MobiDB-lite"/>
    </source>
</evidence>
<dbReference type="AlphaFoldDB" id="A0AAD4YI49"/>
<gene>
    <name evidence="2" type="ORF">MG293_001519</name>
</gene>
<keyword evidence="3" id="KW-1185">Reference proteome</keyword>
<name>A0AAD4YI49_OVIAM</name>
<dbReference type="Proteomes" id="UP001214576">
    <property type="component" value="Unassembled WGS sequence"/>
</dbReference>
<accession>A0AAD4YI49</accession>
<protein>
    <submittedName>
        <fullName evidence="2">Uncharacterized protein</fullName>
    </submittedName>
</protein>